<evidence type="ECO:0000313" key="2">
    <source>
        <dbReference type="EMBL" id="MBO1269682.1"/>
    </source>
</evidence>
<evidence type="ECO:0000313" key="3">
    <source>
        <dbReference type="Proteomes" id="UP000664164"/>
    </source>
</evidence>
<dbReference type="EMBL" id="JAFNLL010000054">
    <property type="protein sequence ID" value="MBO1269682.1"/>
    <property type="molecule type" value="Genomic_DNA"/>
</dbReference>
<feature type="non-terminal residue" evidence="2">
    <location>
        <position position="86"/>
    </location>
</feature>
<sequence>MDLNDWLLPVLSLIGGAAGAAVINFGFGLWKLKADRKDEHSRWLRDQRQVAYVDYLESTRRLFEWVSFRELASVNGNLEMTGGGML</sequence>
<gene>
    <name evidence="2" type="ORF">J1902_17220</name>
</gene>
<keyword evidence="1" id="KW-0472">Membrane</keyword>
<dbReference type="AlphaFoldDB" id="A0A939KKG4"/>
<name>A0A939KKG4_9MICC</name>
<dbReference type="Proteomes" id="UP000664164">
    <property type="component" value="Unassembled WGS sequence"/>
</dbReference>
<feature type="transmembrane region" description="Helical" evidence="1">
    <location>
        <begin position="6"/>
        <end position="30"/>
    </location>
</feature>
<proteinExistence type="predicted"/>
<accession>A0A939KKG4</accession>
<dbReference type="RefSeq" id="WP_207617563.1">
    <property type="nucleotide sequence ID" value="NZ_JAFNLL010000054.1"/>
</dbReference>
<reference evidence="2" key="1">
    <citation type="submission" date="2021-03" db="EMBL/GenBank/DDBJ databases">
        <title>A new species, PO-11, isolated from a karst cave deposit.</title>
        <authorList>
            <person name="Zhaoxiaoyong W."/>
        </authorList>
    </citation>
    <scope>NUCLEOTIDE SEQUENCE</scope>
    <source>
        <strain evidence="2">PO-11</strain>
    </source>
</reference>
<keyword evidence="1" id="KW-1133">Transmembrane helix</keyword>
<protein>
    <submittedName>
        <fullName evidence="2">Uncharacterized protein</fullName>
    </submittedName>
</protein>
<comment type="caution">
    <text evidence="2">The sequence shown here is derived from an EMBL/GenBank/DDBJ whole genome shotgun (WGS) entry which is preliminary data.</text>
</comment>
<keyword evidence="3" id="KW-1185">Reference proteome</keyword>
<evidence type="ECO:0000256" key="1">
    <source>
        <dbReference type="SAM" id="Phobius"/>
    </source>
</evidence>
<organism evidence="2 3">
    <name type="scientific">Arthrobacter cavernae</name>
    <dbReference type="NCBI Taxonomy" id="2817681"/>
    <lineage>
        <taxon>Bacteria</taxon>
        <taxon>Bacillati</taxon>
        <taxon>Actinomycetota</taxon>
        <taxon>Actinomycetes</taxon>
        <taxon>Micrococcales</taxon>
        <taxon>Micrococcaceae</taxon>
        <taxon>Arthrobacter</taxon>
    </lineage>
</organism>
<keyword evidence="1" id="KW-0812">Transmembrane</keyword>